<sequence>MHISGQFKKDEKKNIVSQAGRSTGAGVRMSSAASYWCYRCTRFVRVWAHDNVVCPYCDSGFVEAVDATASPDSPRRFPAAAMYMSGNNRSDSDRSTTPGFRRSRRNNADRSPFNPVIVLRGPAEGGGGGGE</sequence>
<dbReference type="GO" id="GO:0061630">
    <property type="term" value="F:ubiquitin protein ligase activity"/>
    <property type="evidence" value="ECO:0007669"/>
    <property type="project" value="UniProtKB-EC"/>
</dbReference>
<evidence type="ECO:0000313" key="11">
    <source>
        <dbReference type="Proteomes" id="UP000325577"/>
    </source>
</evidence>
<dbReference type="EMBL" id="CM018034">
    <property type="protein sequence ID" value="KAA8543845.1"/>
    <property type="molecule type" value="Genomic_DNA"/>
</dbReference>
<proteinExistence type="predicted"/>
<evidence type="ECO:0000256" key="2">
    <source>
        <dbReference type="ARBA" id="ARBA00012483"/>
    </source>
</evidence>
<evidence type="ECO:0000259" key="9">
    <source>
        <dbReference type="Pfam" id="PF14369"/>
    </source>
</evidence>
<dbReference type="GO" id="GO:0008270">
    <property type="term" value="F:zinc ion binding"/>
    <property type="evidence" value="ECO:0007669"/>
    <property type="project" value="UniProtKB-KW"/>
</dbReference>
<evidence type="ECO:0000256" key="8">
    <source>
        <dbReference type="SAM" id="MobiDB-lite"/>
    </source>
</evidence>
<keyword evidence="11" id="KW-1185">Reference proteome</keyword>
<keyword evidence="3" id="KW-0808">Transferase</keyword>
<dbReference type="InterPro" id="IPR039525">
    <property type="entry name" value="RNF126-like_zinc-ribbon"/>
</dbReference>
<keyword evidence="4" id="KW-0479">Metal-binding</keyword>
<evidence type="ECO:0000256" key="3">
    <source>
        <dbReference type="ARBA" id="ARBA00022679"/>
    </source>
</evidence>
<gene>
    <name evidence="10" type="ORF">F0562_021978</name>
</gene>
<evidence type="ECO:0000256" key="4">
    <source>
        <dbReference type="ARBA" id="ARBA00022723"/>
    </source>
</evidence>
<keyword evidence="6" id="KW-0833">Ubl conjugation pathway</keyword>
<keyword evidence="5" id="KW-0863">Zinc-finger</keyword>
<name>A0A5J5BL35_9ASTE</name>
<dbReference type="EC" id="2.3.2.27" evidence="2"/>
<dbReference type="AlphaFoldDB" id="A0A5J5BL35"/>
<evidence type="ECO:0000256" key="1">
    <source>
        <dbReference type="ARBA" id="ARBA00000900"/>
    </source>
</evidence>
<protein>
    <recommendedName>
        <fullName evidence="2">RING-type E3 ubiquitin transferase</fullName>
        <ecNumber evidence="2">2.3.2.27</ecNumber>
    </recommendedName>
</protein>
<reference evidence="10 11" key="1">
    <citation type="submission" date="2019-09" db="EMBL/GenBank/DDBJ databases">
        <title>A chromosome-level genome assembly of the Chinese tupelo Nyssa sinensis.</title>
        <authorList>
            <person name="Yang X."/>
            <person name="Kang M."/>
            <person name="Yang Y."/>
            <person name="Xiong H."/>
            <person name="Wang M."/>
            <person name="Zhang Z."/>
            <person name="Wang Z."/>
            <person name="Wu H."/>
            <person name="Ma T."/>
            <person name="Liu J."/>
            <person name="Xi Z."/>
        </authorList>
    </citation>
    <scope>NUCLEOTIDE SEQUENCE [LARGE SCALE GENOMIC DNA]</scope>
    <source>
        <strain evidence="10">J267</strain>
        <tissue evidence="10">Leaf</tissue>
    </source>
</reference>
<evidence type="ECO:0000313" key="10">
    <source>
        <dbReference type="EMBL" id="KAA8543845.1"/>
    </source>
</evidence>
<accession>A0A5J5BL35</accession>
<organism evidence="10 11">
    <name type="scientific">Nyssa sinensis</name>
    <dbReference type="NCBI Taxonomy" id="561372"/>
    <lineage>
        <taxon>Eukaryota</taxon>
        <taxon>Viridiplantae</taxon>
        <taxon>Streptophyta</taxon>
        <taxon>Embryophyta</taxon>
        <taxon>Tracheophyta</taxon>
        <taxon>Spermatophyta</taxon>
        <taxon>Magnoliopsida</taxon>
        <taxon>eudicotyledons</taxon>
        <taxon>Gunneridae</taxon>
        <taxon>Pentapetalae</taxon>
        <taxon>asterids</taxon>
        <taxon>Cornales</taxon>
        <taxon>Nyssaceae</taxon>
        <taxon>Nyssa</taxon>
    </lineage>
</organism>
<keyword evidence="7" id="KW-0862">Zinc</keyword>
<dbReference type="OrthoDB" id="1802070at2759"/>
<feature type="region of interest" description="Disordered" evidence="8">
    <location>
        <begin position="68"/>
        <end position="131"/>
    </location>
</feature>
<dbReference type="Proteomes" id="UP000325577">
    <property type="component" value="Linkage Group LG11"/>
</dbReference>
<feature type="domain" description="E3 ubiquitin-protein ligase RNF126-like zinc-ribbon" evidence="9">
    <location>
        <begin position="34"/>
        <end position="63"/>
    </location>
</feature>
<dbReference type="Pfam" id="PF14369">
    <property type="entry name" value="Zn_ribbon_19"/>
    <property type="match status" value="1"/>
</dbReference>
<evidence type="ECO:0000256" key="7">
    <source>
        <dbReference type="ARBA" id="ARBA00022833"/>
    </source>
</evidence>
<evidence type="ECO:0000256" key="5">
    <source>
        <dbReference type="ARBA" id="ARBA00022771"/>
    </source>
</evidence>
<comment type="catalytic activity">
    <reaction evidence="1">
        <text>S-ubiquitinyl-[E2 ubiquitin-conjugating enzyme]-L-cysteine + [acceptor protein]-L-lysine = [E2 ubiquitin-conjugating enzyme]-L-cysteine + N(6)-ubiquitinyl-[acceptor protein]-L-lysine.</text>
        <dbReference type="EC" id="2.3.2.27"/>
    </reaction>
</comment>
<evidence type="ECO:0000256" key="6">
    <source>
        <dbReference type="ARBA" id="ARBA00022786"/>
    </source>
</evidence>